<dbReference type="Proteomes" id="UP000198211">
    <property type="component" value="Unassembled WGS sequence"/>
</dbReference>
<evidence type="ECO:0000259" key="7">
    <source>
        <dbReference type="Pfam" id="PF22748"/>
    </source>
</evidence>
<evidence type="ECO:0000256" key="1">
    <source>
        <dbReference type="ARBA" id="ARBA00004340"/>
    </source>
</evidence>
<keyword evidence="4" id="KW-0964">Secreted</keyword>
<proteinExistence type="inferred from homology"/>
<dbReference type="EMBL" id="NBNE01004737">
    <property type="protein sequence ID" value="OWZ04857.1"/>
    <property type="molecule type" value="Genomic_DNA"/>
</dbReference>
<protein>
    <submittedName>
        <fullName evidence="8">RxLR effector protein</fullName>
    </submittedName>
</protein>
<comment type="similarity">
    <text evidence="3">Belongs to the RxLR effector family.</text>
</comment>
<dbReference type="OrthoDB" id="94725at2759"/>
<evidence type="ECO:0000256" key="5">
    <source>
        <dbReference type="ARBA" id="ARBA00022729"/>
    </source>
</evidence>
<comment type="caution">
    <text evidence="8">The sequence shown here is derived from an EMBL/GenBank/DDBJ whole genome shotgun (WGS) entry which is preliminary data.</text>
</comment>
<reference evidence="9" key="1">
    <citation type="submission" date="2017-03" db="EMBL/GenBank/DDBJ databases">
        <title>Phytopthora megakarya and P. palmivora, two closely related causual agents of cacao black pod achieved similar genome size and gene model numbers by different mechanisms.</title>
        <authorList>
            <person name="Ali S."/>
            <person name="Shao J."/>
            <person name="Larry D.J."/>
            <person name="Kronmiller B."/>
            <person name="Shen D."/>
            <person name="Strem M.D."/>
            <person name="Melnick R.L."/>
            <person name="Guiltinan M.J."/>
            <person name="Tyler B.M."/>
            <person name="Meinhardt L.W."/>
            <person name="Bailey B.A."/>
        </authorList>
    </citation>
    <scope>NUCLEOTIDE SEQUENCE [LARGE SCALE GENOMIC DNA]</scope>
    <source>
        <strain evidence="9">zdho120</strain>
    </source>
</reference>
<dbReference type="Pfam" id="PF22748">
    <property type="entry name" value="PexRD54_WY"/>
    <property type="match status" value="1"/>
</dbReference>
<keyword evidence="5" id="KW-0732">Signal</keyword>
<evidence type="ECO:0000256" key="4">
    <source>
        <dbReference type="ARBA" id="ARBA00022525"/>
    </source>
</evidence>
<feature type="domain" description="RxLR effector PexRD54 WY" evidence="7">
    <location>
        <begin position="248"/>
        <end position="286"/>
    </location>
</feature>
<evidence type="ECO:0000256" key="2">
    <source>
        <dbReference type="ARBA" id="ARBA00004613"/>
    </source>
</evidence>
<dbReference type="STRING" id="4795.A0A225VJD0"/>
<name>A0A225VJD0_9STRA</name>
<sequence>MENVTAPSLQPVFGGDQNKKTNLRIRMLTTTDEGDDSFNERGINLGASSITKIKELTISATHKFAASVKLKISSRKQQATDNLFKKFNVGKVESNLLESAQFQNWVNSVNKVYKKNVQEGEVAMVTTLTAHYGDKSLLNLLAEANKVPNTKLVARKLEEAQFKKWQISGLDESGVFNLLKLEEAGETLFKSPLLHSWDRYSTKITKNPENTMLLTLKTYFDDKTLAKMLTTAKEDNSIATKLEKVELDNWLKSDKTSDDIFKLLNLDGDSGNLFQNPGFKTWVSYVTKLEKKNSYDIVLAKLLTEFAGLYPKFGAREWIATPELVLLGFESGEYSFQDLIAPLEPVSQMLMETWTYYPTGFLPVEPASSESPAYQLVNLGLSETLVY</sequence>
<comment type="subcellular location">
    <subcellularLocation>
        <location evidence="1">Host cell</location>
    </subcellularLocation>
    <subcellularLocation>
        <location evidence="2">Secreted</location>
    </subcellularLocation>
</comment>
<keyword evidence="9" id="KW-1185">Reference proteome</keyword>
<organism evidence="8 9">
    <name type="scientific">Phytophthora megakarya</name>
    <dbReference type="NCBI Taxonomy" id="4795"/>
    <lineage>
        <taxon>Eukaryota</taxon>
        <taxon>Sar</taxon>
        <taxon>Stramenopiles</taxon>
        <taxon>Oomycota</taxon>
        <taxon>Peronosporomycetes</taxon>
        <taxon>Peronosporales</taxon>
        <taxon>Peronosporaceae</taxon>
        <taxon>Phytophthora</taxon>
    </lineage>
</organism>
<gene>
    <name evidence="8" type="ORF">PHMEG_00023165</name>
</gene>
<evidence type="ECO:0000256" key="6">
    <source>
        <dbReference type="ARBA" id="ARBA00023026"/>
    </source>
</evidence>
<evidence type="ECO:0000313" key="9">
    <source>
        <dbReference type="Proteomes" id="UP000198211"/>
    </source>
</evidence>
<evidence type="ECO:0000256" key="3">
    <source>
        <dbReference type="ARBA" id="ARBA00010400"/>
    </source>
</evidence>
<keyword evidence="6" id="KW-0843">Virulence</keyword>
<dbReference type="GO" id="GO:0043657">
    <property type="term" value="C:host cell"/>
    <property type="evidence" value="ECO:0007669"/>
    <property type="project" value="UniProtKB-SubCell"/>
</dbReference>
<dbReference type="AlphaFoldDB" id="A0A225VJD0"/>
<dbReference type="InterPro" id="IPR054463">
    <property type="entry name" value="PexRD54_WY"/>
</dbReference>
<dbReference type="GO" id="GO:0005576">
    <property type="term" value="C:extracellular region"/>
    <property type="evidence" value="ECO:0007669"/>
    <property type="project" value="UniProtKB-SubCell"/>
</dbReference>
<evidence type="ECO:0000313" key="8">
    <source>
        <dbReference type="EMBL" id="OWZ04857.1"/>
    </source>
</evidence>
<accession>A0A225VJD0</accession>